<dbReference type="Gene3D" id="1.10.3210.30">
    <property type="match status" value="1"/>
</dbReference>
<dbReference type="CDD" id="cd09641">
    <property type="entry name" value="Cas3''_I"/>
    <property type="match status" value="1"/>
</dbReference>
<dbReference type="InterPro" id="IPR041372">
    <property type="entry name" value="Cas3_C"/>
</dbReference>
<dbReference type="InterPro" id="IPR054712">
    <property type="entry name" value="Cas3-like_dom"/>
</dbReference>
<evidence type="ECO:0000256" key="6">
    <source>
        <dbReference type="ARBA" id="ARBA00022801"/>
    </source>
</evidence>
<evidence type="ECO:0000256" key="9">
    <source>
        <dbReference type="ARBA" id="ARBA00023118"/>
    </source>
</evidence>
<evidence type="ECO:0000256" key="7">
    <source>
        <dbReference type="ARBA" id="ARBA00022806"/>
    </source>
</evidence>
<keyword evidence="9" id="KW-0051">Antiviral defense</keyword>
<dbReference type="InterPro" id="IPR006474">
    <property type="entry name" value="Helicase_Cas3_CRISPR-ass_core"/>
</dbReference>
<evidence type="ECO:0000259" key="11">
    <source>
        <dbReference type="PROSITE" id="PS51192"/>
    </source>
</evidence>
<keyword evidence="7" id="KW-0347">Helicase</keyword>
<keyword evidence="3" id="KW-0540">Nuclease</keyword>
<feature type="domain" description="HD Cas3-type" evidence="13">
    <location>
        <begin position="457"/>
        <end position="667"/>
    </location>
</feature>
<dbReference type="PROSITE" id="PS51643">
    <property type="entry name" value="HD_CAS3"/>
    <property type="match status" value="1"/>
</dbReference>
<dbReference type="SUPFAM" id="SSF140931">
    <property type="entry name" value="Fic-like"/>
    <property type="match status" value="1"/>
</dbReference>
<dbReference type="Pfam" id="PF18019">
    <property type="entry name" value="Cas3_HD"/>
    <property type="match status" value="1"/>
</dbReference>
<evidence type="ECO:0000256" key="4">
    <source>
        <dbReference type="ARBA" id="ARBA00022723"/>
    </source>
</evidence>
<dbReference type="NCBIfam" id="TIGR01596">
    <property type="entry name" value="cas3_HD"/>
    <property type="match status" value="1"/>
</dbReference>
<dbReference type="Pfam" id="PF22590">
    <property type="entry name" value="Cas3-like_C_2"/>
    <property type="match status" value="1"/>
</dbReference>
<evidence type="ECO:0000256" key="1">
    <source>
        <dbReference type="ARBA" id="ARBA00006847"/>
    </source>
</evidence>
<keyword evidence="5" id="KW-0547">Nucleotide-binding</keyword>
<evidence type="ECO:0000256" key="10">
    <source>
        <dbReference type="SAM" id="MobiDB-lite"/>
    </source>
</evidence>
<dbReference type="RefSeq" id="WP_344063270.1">
    <property type="nucleotide sequence ID" value="NZ_BAAAPN010000029.1"/>
</dbReference>
<feature type="domain" description="Helicase ATP-binding" evidence="11">
    <location>
        <begin position="734"/>
        <end position="934"/>
    </location>
</feature>
<dbReference type="SMART" id="SM00487">
    <property type="entry name" value="DEXDc"/>
    <property type="match status" value="1"/>
</dbReference>
<evidence type="ECO:0000313" key="14">
    <source>
        <dbReference type="EMBL" id="GAA1752875.1"/>
    </source>
</evidence>
<dbReference type="CDD" id="cd17930">
    <property type="entry name" value="DEXHc_cas3"/>
    <property type="match status" value="1"/>
</dbReference>
<name>A0ABN2KCC0_9MICO</name>
<organism evidence="14 15">
    <name type="scientific">Nostocoides vanveenii</name>
    <dbReference type="NCBI Taxonomy" id="330835"/>
    <lineage>
        <taxon>Bacteria</taxon>
        <taxon>Bacillati</taxon>
        <taxon>Actinomycetota</taxon>
        <taxon>Actinomycetes</taxon>
        <taxon>Micrococcales</taxon>
        <taxon>Intrasporangiaceae</taxon>
        <taxon>Nostocoides</taxon>
    </lineage>
</organism>
<dbReference type="SMART" id="SM00490">
    <property type="entry name" value="HELICc"/>
    <property type="match status" value="1"/>
</dbReference>
<dbReference type="InterPro" id="IPR027417">
    <property type="entry name" value="P-loop_NTPase"/>
</dbReference>
<protein>
    <recommendedName>
        <fullName evidence="16">CRISPR-associated helicase Cas3</fullName>
    </recommendedName>
</protein>
<comment type="caution">
    <text evidence="14">The sequence shown here is derived from an EMBL/GenBank/DDBJ whole genome shotgun (WGS) entry which is preliminary data.</text>
</comment>
<dbReference type="Pfam" id="PF02661">
    <property type="entry name" value="Fic"/>
    <property type="match status" value="1"/>
</dbReference>
<dbReference type="Gene3D" id="1.10.3290.10">
    <property type="entry name" value="Fido-like domain"/>
    <property type="match status" value="1"/>
</dbReference>
<dbReference type="InterPro" id="IPR001650">
    <property type="entry name" value="Helicase_C-like"/>
</dbReference>
<dbReference type="PANTHER" id="PTHR13504:SF38">
    <property type="entry name" value="FIDO DOMAIN-CONTAINING PROTEIN"/>
    <property type="match status" value="1"/>
</dbReference>
<dbReference type="Pfam" id="PF18395">
    <property type="entry name" value="Cas3_C"/>
    <property type="match status" value="1"/>
</dbReference>
<comment type="similarity">
    <text evidence="1">In the N-terminal section; belongs to the CRISPR-associated nuclease Cas3-HD family.</text>
</comment>
<dbReference type="InterPro" id="IPR036597">
    <property type="entry name" value="Fido-like_dom_sf"/>
</dbReference>
<feature type="region of interest" description="Disordered" evidence="10">
    <location>
        <begin position="409"/>
        <end position="438"/>
    </location>
</feature>
<dbReference type="PROSITE" id="PS51192">
    <property type="entry name" value="HELICASE_ATP_BIND_1"/>
    <property type="match status" value="1"/>
</dbReference>
<feature type="region of interest" description="Disordered" evidence="10">
    <location>
        <begin position="1229"/>
        <end position="1250"/>
    </location>
</feature>
<dbReference type="PROSITE" id="PS51459">
    <property type="entry name" value="FIDO"/>
    <property type="match status" value="1"/>
</dbReference>
<dbReference type="InterPro" id="IPR038257">
    <property type="entry name" value="CRISPR-assoc_Cas3_HD_sf"/>
</dbReference>
<evidence type="ECO:0000313" key="15">
    <source>
        <dbReference type="Proteomes" id="UP001501475"/>
    </source>
</evidence>
<dbReference type="SUPFAM" id="SSF52540">
    <property type="entry name" value="P-loop containing nucleoside triphosphate hydrolases"/>
    <property type="match status" value="1"/>
</dbReference>
<sequence length="1378" mass="149086">MARFEERTWTGGDGPRRARRSGTYRAYVPDPLHDRIVTLTTDSRRLLTLAERAAHRLAETGTSPGIDALGPLLVSSEAAASSWIEGVAPGARQIALAGLSLTEDVRGTSASARLVANNAAVIRQAVRDLAQAPRVTVDDLVGLQQRLLPDRQVLHGLRTTQNWIGGSSYDPLSAVYVPPPPEHVERLVADLVDFVSDTTLSPLIQAGIAHAQFETIHPFGDGNGRVGRALIHLILRRRGLTRNALIPVSLVLMTRTNAYIAGLEAYRFAGDPRGDDGIDALNAWLAVFLPAVIDATDQARALAREVTEIRHRWSVALNTNRVAQGTTPRPRAGSAVATLLDGLVEAPVMSVDTAQRLFGVGPRSAARAFAELQKAGIVSAKHDRGRLLIVADDIVDFLDLASRRLASPHFDTRESPPARPAPVLPRGQSRSPWIGTDETEPEFSDAALSVWAKTNAQDGAWMRLTRHLLDASAAAEQLWDHWLPANIRQQIGEAFPDGEADGRIAVAFLAGVHDLGKASPGFAVKARMAPGFADLVDRMAGHGLVCPPYRPGGFTKLPPHCRIGQHLLRGWLMERHSISHAAATALSIPVGMHHGVPPTGLELQDLARDPLWVGDRVEAWRAVQAEILDAMARHTGAEARLSAWAALPVGVTTQALLTAVVIVADWLASDSNRFPYADSSPSTQRVARAHLGRDLLSPWHPGQPTHDVDQLLPERFPAVNGAPRQLQRDFVRIAAQLTEPSLLILEAPMGSGKTEAALMAAEVLASRFGQGGVFIALPTMATSDAMFDRLLPWIRHLDDATDSTVFLAHGKAQLNEQYRGLVTGERIHAVNAGETELSDLDDPGDAAIVSGWLTGRRKGVLSSMVAATIDQALFGALKTRHLALRHLALAGKVVVIDECHAADDYMRRYLGGILQWLAAYRTPVILLSATLPPDQRAYLAQAYAAGLGQRIDPPASVGYPQITVQGATTQTYAVPWNGLNRVLSVDALAELDLVATLVPLVEDGAVVTVIRNTVGSAQDTFMRLREVLGDRVTLLHSRFLADARAERERTLRARLGPPGPGVTRPRGFVVVGTQVLEQSLDIDADLMISDLAPIDLLLQRAGRLHRHERGAGEADRPATGRSPRLHLLGLPDLDSRTPELQPGSRAVYGESRLLRAAAVLAPHVAGVPVRIPSDIPLLVTHAYDPTLVSPPAWREAWARAEAEQSRVTDDQIGRAEVFRIAGPHDENLLGWLTGRTDDSGTDEETTGSARVRDSEDGIEVIVVYRQSGFVRLLPFSGPYADADLGVVTLDPPPEQLALAASAATVRLPAAMTRQGQIDRTIRALEDQCADFTGWQQSRWLARQLVLCLDESFTATIAGWQLRYEPDLGLMTTRDRESG</sequence>
<feature type="domain" description="Fido" evidence="12">
    <location>
        <begin position="135"/>
        <end position="287"/>
    </location>
</feature>
<feature type="region of interest" description="Disordered" evidence="10">
    <location>
        <begin position="1107"/>
        <end position="1140"/>
    </location>
</feature>
<evidence type="ECO:0000256" key="5">
    <source>
        <dbReference type="ARBA" id="ARBA00022741"/>
    </source>
</evidence>
<keyword evidence="15" id="KW-1185">Reference proteome</keyword>
<comment type="similarity">
    <text evidence="2">In the central section; belongs to the CRISPR-associated helicase Cas3 family.</text>
</comment>
<accession>A0ABN2KCC0</accession>
<keyword evidence="8" id="KW-0067">ATP-binding</keyword>
<dbReference type="Gene3D" id="3.40.50.300">
    <property type="entry name" value="P-loop containing nucleotide triphosphate hydrolases"/>
    <property type="match status" value="2"/>
</dbReference>
<dbReference type="EMBL" id="BAAAPN010000029">
    <property type="protein sequence ID" value="GAA1752875.1"/>
    <property type="molecule type" value="Genomic_DNA"/>
</dbReference>
<dbReference type="InterPro" id="IPR040198">
    <property type="entry name" value="Fido_containing"/>
</dbReference>
<feature type="compositionally biased region" description="Basic and acidic residues" evidence="10">
    <location>
        <begin position="1109"/>
        <end position="1118"/>
    </location>
</feature>
<evidence type="ECO:0000259" key="12">
    <source>
        <dbReference type="PROSITE" id="PS51459"/>
    </source>
</evidence>
<proteinExistence type="inferred from homology"/>
<evidence type="ECO:0008006" key="16">
    <source>
        <dbReference type="Google" id="ProtNLM"/>
    </source>
</evidence>
<dbReference type="Proteomes" id="UP001501475">
    <property type="component" value="Unassembled WGS sequence"/>
</dbReference>
<keyword evidence="6" id="KW-0378">Hydrolase</keyword>
<gene>
    <name evidence="14" type="ORF">GCM10009810_11030</name>
</gene>
<dbReference type="InterPro" id="IPR003812">
    <property type="entry name" value="Fido"/>
</dbReference>
<evidence type="ECO:0000256" key="3">
    <source>
        <dbReference type="ARBA" id="ARBA00022722"/>
    </source>
</evidence>
<dbReference type="PANTHER" id="PTHR13504">
    <property type="entry name" value="FIDO DOMAIN-CONTAINING PROTEIN DDB_G0283145"/>
    <property type="match status" value="1"/>
</dbReference>
<evidence type="ECO:0000259" key="13">
    <source>
        <dbReference type="PROSITE" id="PS51643"/>
    </source>
</evidence>
<feature type="region of interest" description="Disordered" evidence="10">
    <location>
        <begin position="1"/>
        <end position="20"/>
    </location>
</feature>
<keyword evidence="4" id="KW-0479">Metal-binding</keyword>
<dbReference type="InterPro" id="IPR014001">
    <property type="entry name" value="Helicase_ATP-bd"/>
</dbReference>
<dbReference type="InterPro" id="IPR006483">
    <property type="entry name" value="CRISPR-assoc_Cas3_HD"/>
</dbReference>
<evidence type="ECO:0000256" key="8">
    <source>
        <dbReference type="ARBA" id="ARBA00022840"/>
    </source>
</evidence>
<dbReference type="NCBIfam" id="TIGR01587">
    <property type="entry name" value="cas3_core"/>
    <property type="match status" value="1"/>
</dbReference>
<evidence type="ECO:0000256" key="2">
    <source>
        <dbReference type="ARBA" id="ARBA00009046"/>
    </source>
</evidence>
<reference evidence="14 15" key="1">
    <citation type="journal article" date="2019" name="Int. J. Syst. Evol. Microbiol.">
        <title>The Global Catalogue of Microorganisms (GCM) 10K type strain sequencing project: providing services to taxonomists for standard genome sequencing and annotation.</title>
        <authorList>
            <consortium name="The Broad Institute Genomics Platform"/>
            <consortium name="The Broad Institute Genome Sequencing Center for Infectious Disease"/>
            <person name="Wu L."/>
            <person name="Ma J."/>
        </authorList>
    </citation>
    <scope>NUCLEOTIDE SEQUENCE [LARGE SCALE GENOMIC DNA]</scope>
    <source>
        <strain evidence="14 15">JCM 15591</strain>
    </source>
</reference>